<comment type="similarity">
    <text evidence="2">Belongs to the YajC family.</text>
</comment>
<comment type="subcellular location">
    <subcellularLocation>
        <location evidence="1">Cell membrane</location>
        <topology evidence="1">Single-pass membrane protein</topology>
    </subcellularLocation>
</comment>
<dbReference type="GO" id="GO:0015031">
    <property type="term" value="P:protein transport"/>
    <property type="evidence" value="ECO:0007669"/>
    <property type="project" value="UniProtKB-KW"/>
</dbReference>
<evidence type="ECO:0000256" key="1">
    <source>
        <dbReference type="ARBA" id="ARBA00004162"/>
    </source>
</evidence>
<dbReference type="KEGG" id="woc:BA177_05920"/>
<evidence type="ECO:0000256" key="8">
    <source>
        <dbReference type="ARBA" id="ARBA00022989"/>
    </source>
</evidence>
<dbReference type="Proteomes" id="UP000092695">
    <property type="component" value="Chromosome"/>
</dbReference>
<dbReference type="InterPro" id="IPR003849">
    <property type="entry name" value="Preprotein_translocase_YajC"/>
</dbReference>
<evidence type="ECO:0000256" key="10">
    <source>
        <dbReference type="ARBA" id="ARBA00023136"/>
    </source>
</evidence>
<dbReference type="PANTHER" id="PTHR33909">
    <property type="entry name" value="SEC TRANSLOCON ACCESSORY COMPLEX SUBUNIT YAJC"/>
    <property type="match status" value="1"/>
</dbReference>
<evidence type="ECO:0000256" key="3">
    <source>
        <dbReference type="ARBA" id="ARBA00014962"/>
    </source>
</evidence>
<dbReference type="STRING" id="1548547.BA177_05920"/>
<keyword evidence="7" id="KW-0653">Protein transport</keyword>
<dbReference type="GO" id="GO:0005886">
    <property type="term" value="C:plasma membrane"/>
    <property type="evidence" value="ECO:0007669"/>
    <property type="project" value="UniProtKB-SubCell"/>
</dbReference>
<dbReference type="Pfam" id="PF02699">
    <property type="entry name" value="YajC"/>
    <property type="match status" value="1"/>
</dbReference>
<keyword evidence="10 11" id="KW-0472">Membrane</keyword>
<keyword evidence="4" id="KW-0813">Transport</keyword>
<dbReference type="PANTHER" id="PTHR33909:SF1">
    <property type="entry name" value="SEC TRANSLOCON ACCESSORY COMPLEX SUBUNIT YAJC"/>
    <property type="match status" value="1"/>
</dbReference>
<dbReference type="RefSeq" id="WP_068614125.1">
    <property type="nucleotide sequence ID" value="NZ_CP016268.1"/>
</dbReference>
<keyword evidence="8 11" id="KW-1133">Transmembrane helix</keyword>
<dbReference type="OrthoDB" id="9811406at2"/>
<keyword evidence="6 11" id="KW-0812">Transmembrane</keyword>
<evidence type="ECO:0000256" key="4">
    <source>
        <dbReference type="ARBA" id="ARBA00022448"/>
    </source>
</evidence>
<evidence type="ECO:0000256" key="5">
    <source>
        <dbReference type="ARBA" id="ARBA00022475"/>
    </source>
</evidence>
<evidence type="ECO:0000256" key="11">
    <source>
        <dbReference type="SAM" id="Phobius"/>
    </source>
</evidence>
<reference evidence="12 13" key="1">
    <citation type="submission" date="2016-06" db="EMBL/GenBank/DDBJ databases">
        <title>Complete genome sequence of a deep-branching marine Gamma Proteobacterium Woeseia oceani type strain XK5.</title>
        <authorList>
            <person name="Mu D."/>
            <person name="Du Z."/>
        </authorList>
    </citation>
    <scope>NUCLEOTIDE SEQUENCE [LARGE SCALE GENOMIC DNA]</scope>
    <source>
        <strain evidence="12 13">XK5</strain>
    </source>
</reference>
<dbReference type="PRINTS" id="PR01853">
    <property type="entry name" value="YAJCTRNLCASE"/>
</dbReference>
<evidence type="ECO:0000313" key="13">
    <source>
        <dbReference type="Proteomes" id="UP000092695"/>
    </source>
</evidence>
<evidence type="ECO:0000256" key="7">
    <source>
        <dbReference type="ARBA" id="ARBA00022927"/>
    </source>
</evidence>
<dbReference type="SMART" id="SM01323">
    <property type="entry name" value="YajC"/>
    <property type="match status" value="1"/>
</dbReference>
<keyword evidence="9" id="KW-0811">Translocation</keyword>
<evidence type="ECO:0000256" key="6">
    <source>
        <dbReference type="ARBA" id="ARBA00022692"/>
    </source>
</evidence>
<sequence length="107" mass="11402">MEFFISNAYAQGAQQGDAFSFLLPMLIIFGAFYFLLIRPQQKRQKAHAALVGALKTGDEVMTAGGILGLVTGVSDHYATLKIADNVEIKVQKSTVSAVVPKGTIDAA</sequence>
<dbReference type="AlphaFoldDB" id="A0A193LEB0"/>
<feature type="transmembrane region" description="Helical" evidence="11">
    <location>
        <begin position="18"/>
        <end position="37"/>
    </location>
</feature>
<protein>
    <recommendedName>
        <fullName evidence="3">Sec translocon accessory complex subunit YajC</fullName>
    </recommendedName>
</protein>
<evidence type="ECO:0000256" key="9">
    <source>
        <dbReference type="ARBA" id="ARBA00023010"/>
    </source>
</evidence>
<keyword evidence="13" id="KW-1185">Reference proteome</keyword>
<dbReference type="EMBL" id="CP016268">
    <property type="protein sequence ID" value="ANO50803.1"/>
    <property type="molecule type" value="Genomic_DNA"/>
</dbReference>
<name>A0A193LEB0_9GAMM</name>
<proteinExistence type="inferred from homology"/>
<organism evidence="12 13">
    <name type="scientific">Woeseia oceani</name>
    <dbReference type="NCBI Taxonomy" id="1548547"/>
    <lineage>
        <taxon>Bacteria</taxon>
        <taxon>Pseudomonadati</taxon>
        <taxon>Pseudomonadota</taxon>
        <taxon>Gammaproteobacteria</taxon>
        <taxon>Woeseiales</taxon>
        <taxon>Woeseiaceae</taxon>
        <taxon>Woeseia</taxon>
    </lineage>
</organism>
<dbReference type="NCBIfam" id="TIGR00739">
    <property type="entry name" value="yajC"/>
    <property type="match status" value="1"/>
</dbReference>
<keyword evidence="5" id="KW-1003">Cell membrane</keyword>
<gene>
    <name evidence="12" type="ORF">BA177_05920</name>
</gene>
<accession>A0A193LEB0</accession>
<evidence type="ECO:0000256" key="2">
    <source>
        <dbReference type="ARBA" id="ARBA00006742"/>
    </source>
</evidence>
<evidence type="ECO:0000313" key="12">
    <source>
        <dbReference type="EMBL" id="ANO50803.1"/>
    </source>
</evidence>